<evidence type="ECO:0000256" key="6">
    <source>
        <dbReference type="ARBA" id="ARBA00022741"/>
    </source>
</evidence>
<feature type="binding site" evidence="12">
    <location>
        <position position="273"/>
    </location>
    <ligand>
        <name>K(+)</name>
        <dbReference type="ChEBI" id="CHEBI:29103"/>
    </ligand>
</feature>
<comment type="catalytic activity">
    <reaction evidence="12">
        <text>D-ribose + ATP = D-ribose 5-phosphate + ADP + H(+)</text>
        <dbReference type="Rhea" id="RHEA:13697"/>
        <dbReference type="ChEBI" id="CHEBI:15378"/>
        <dbReference type="ChEBI" id="CHEBI:30616"/>
        <dbReference type="ChEBI" id="CHEBI:47013"/>
        <dbReference type="ChEBI" id="CHEBI:78346"/>
        <dbReference type="ChEBI" id="CHEBI:456216"/>
        <dbReference type="EC" id="2.7.1.15"/>
    </reaction>
</comment>
<dbReference type="PANTHER" id="PTHR10584">
    <property type="entry name" value="SUGAR KINASE"/>
    <property type="match status" value="1"/>
</dbReference>
<evidence type="ECO:0000313" key="14">
    <source>
        <dbReference type="EMBL" id="GGB29608.1"/>
    </source>
</evidence>
<comment type="subunit">
    <text evidence="12">Homodimer.</text>
</comment>
<proteinExistence type="inferred from homology"/>
<feature type="binding site" evidence="12">
    <location>
        <begin position="14"/>
        <end position="16"/>
    </location>
    <ligand>
        <name>substrate</name>
    </ligand>
</feature>
<dbReference type="EC" id="2.7.1.15" evidence="2 12"/>
<comment type="caution">
    <text evidence="12">Lacks conserved residue(s) required for the propagation of feature annotation.</text>
</comment>
<evidence type="ECO:0000259" key="13">
    <source>
        <dbReference type="Pfam" id="PF00294"/>
    </source>
</evidence>
<comment type="function">
    <text evidence="12">Catalyzes the phosphorylation of ribose at O-5 in a reaction requiring ATP and magnesium. The resulting D-ribose-5-phosphate can then be used either for sythesis of nucleotides, histidine, and tryptophan, or as a component of the pentose phosphate pathway.</text>
</comment>
<feature type="binding site" evidence="12">
    <location>
        <position position="195"/>
    </location>
    <ligand>
        <name>ATP</name>
        <dbReference type="ChEBI" id="CHEBI:30616"/>
    </ligand>
</feature>
<dbReference type="Proteomes" id="UP000603352">
    <property type="component" value="Unassembled WGS sequence"/>
</dbReference>
<comment type="caution">
    <text evidence="14">The sequence shown here is derived from an EMBL/GenBank/DDBJ whole genome shotgun (WGS) entry which is preliminary data.</text>
</comment>
<feature type="binding site" evidence="12">
    <location>
        <position position="279"/>
    </location>
    <ligand>
        <name>substrate</name>
    </ligand>
</feature>
<dbReference type="PROSITE" id="PS00584">
    <property type="entry name" value="PFKB_KINASES_2"/>
    <property type="match status" value="1"/>
</dbReference>
<dbReference type="EMBL" id="BMDZ01000006">
    <property type="protein sequence ID" value="GGB29608.1"/>
    <property type="molecule type" value="Genomic_DNA"/>
</dbReference>
<organism evidence="14 15">
    <name type="scientific">Tistrella bauzanensis</name>
    <dbReference type="NCBI Taxonomy" id="657419"/>
    <lineage>
        <taxon>Bacteria</taxon>
        <taxon>Pseudomonadati</taxon>
        <taxon>Pseudomonadota</taxon>
        <taxon>Alphaproteobacteria</taxon>
        <taxon>Geminicoccales</taxon>
        <taxon>Geminicoccaceae</taxon>
        <taxon>Tistrella</taxon>
    </lineage>
</organism>
<evidence type="ECO:0000256" key="12">
    <source>
        <dbReference type="HAMAP-Rule" id="MF_01987"/>
    </source>
</evidence>
<dbReference type="PANTHER" id="PTHR10584:SF166">
    <property type="entry name" value="RIBOKINASE"/>
    <property type="match status" value="1"/>
</dbReference>
<dbReference type="InterPro" id="IPR011877">
    <property type="entry name" value="Ribokinase"/>
</dbReference>
<evidence type="ECO:0000256" key="9">
    <source>
        <dbReference type="ARBA" id="ARBA00022842"/>
    </source>
</evidence>
<comment type="similarity">
    <text evidence="1">Belongs to the carbohydrate kinase pfkB family.</text>
</comment>
<evidence type="ECO:0000256" key="7">
    <source>
        <dbReference type="ARBA" id="ARBA00022777"/>
    </source>
</evidence>
<name>A0ABQ1I9B2_9PROT</name>
<keyword evidence="15" id="KW-1185">Reference proteome</keyword>
<evidence type="ECO:0000256" key="10">
    <source>
        <dbReference type="ARBA" id="ARBA00022958"/>
    </source>
</evidence>
<gene>
    <name evidence="12 14" type="primary">rbsK</name>
    <name evidence="14" type="ORF">GCM10011505_08690</name>
</gene>
<dbReference type="PRINTS" id="PR00990">
    <property type="entry name" value="RIBOKINASE"/>
</dbReference>
<protein>
    <recommendedName>
        <fullName evidence="3 12">Ribokinase</fullName>
        <shortName evidence="12">RK</shortName>
        <ecNumber evidence="2 12">2.7.1.15</ecNumber>
    </recommendedName>
</protein>
<dbReference type="SUPFAM" id="SSF53613">
    <property type="entry name" value="Ribokinase-like"/>
    <property type="match status" value="1"/>
</dbReference>
<feature type="binding site" evidence="12">
    <location>
        <begin position="278"/>
        <end position="279"/>
    </location>
    <ligand>
        <name>ATP</name>
        <dbReference type="ChEBI" id="CHEBI:30616"/>
    </ligand>
</feature>
<keyword evidence="5 12" id="KW-0479">Metal-binding</keyword>
<keyword evidence="11 12" id="KW-0119">Carbohydrate metabolism</keyword>
<feature type="binding site" evidence="12">
    <location>
        <begin position="42"/>
        <end position="46"/>
    </location>
    <ligand>
        <name>substrate</name>
    </ligand>
</feature>
<feature type="binding site" evidence="12">
    <location>
        <position position="151"/>
    </location>
    <ligand>
        <name>substrate</name>
    </ligand>
</feature>
<dbReference type="InterPro" id="IPR011611">
    <property type="entry name" value="PfkB_dom"/>
</dbReference>
<comment type="activity regulation">
    <text evidence="12">Activated by a monovalent cation that binds near, but not in, the active site. The most likely occupant of the site in vivo is potassium. Ion binding induces a conformational change that may alter substrate affinity.</text>
</comment>
<sequence length="346" mass="33842">MARPRGVLVFGSVNLDLVLPCVHLPAAGETVAAADPLHLPGGKGGNQAFAAARAGAATRLAASLGHDAAADAALDGLAQAGCDLSLTVRGTRPTGIAVVAIGPRRAAVDTASGSSAFDNQIIVAAGANADLDDRAVADADLAGMVLVTQNETPAPALARLHRRARTADAVVVHNAAPARGRDAPPLIAVDWLVVNETEWADLSGQAMDDDSAGDGQGGRSADGALAAVLLAGRDALGLRADQRVVLTLGPRGAAVLDGCDVLIQPAPAVAVVDSTGAGDAFVGAFAAGLVQDAAATGSALAAGVAAGALACGAVGARSATPDAAAIAVMRAGLPPQRLVQGQPSAR</sequence>
<comment type="similarity">
    <text evidence="12">Belongs to the carbohydrate kinase PfkB family. Ribokinase subfamily.</text>
</comment>
<dbReference type="InterPro" id="IPR029056">
    <property type="entry name" value="Ribokinase-like"/>
</dbReference>
<keyword evidence="8 12" id="KW-0067">ATP-binding</keyword>
<feature type="binding site" evidence="12">
    <location>
        <begin position="247"/>
        <end position="252"/>
    </location>
    <ligand>
        <name>ATP</name>
        <dbReference type="ChEBI" id="CHEBI:30616"/>
    </ligand>
</feature>
<comment type="subcellular location">
    <subcellularLocation>
        <location evidence="12">Cytoplasm</location>
    </subcellularLocation>
</comment>
<evidence type="ECO:0000256" key="8">
    <source>
        <dbReference type="ARBA" id="ARBA00022840"/>
    </source>
</evidence>
<keyword evidence="6 12" id="KW-0547">Nucleotide-binding</keyword>
<dbReference type="Pfam" id="PF00294">
    <property type="entry name" value="PfkB"/>
    <property type="match status" value="1"/>
</dbReference>
<accession>A0ABQ1I9B2</accession>
<feature type="active site" description="Proton acceptor" evidence="12">
    <location>
        <position position="279"/>
    </location>
</feature>
<reference evidence="15" key="1">
    <citation type="journal article" date="2019" name="Int. J. Syst. Evol. Microbiol.">
        <title>The Global Catalogue of Microorganisms (GCM) 10K type strain sequencing project: providing services to taxonomists for standard genome sequencing and annotation.</title>
        <authorList>
            <consortium name="The Broad Institute Genomics Platform"/>
            <consortium name="The Broad Institute Genome Sequencing Center for Infectious Disease"/>
            <person name="Wu L."/>
            <person name="Ma J."/>
        </authorList>
    </citation>
    <scope>NUCLEOTIDE SEQUENCE [LARGE SCALE GENOMIC DNA]</scope>
    <source>
        <strain evidence="15">CGMCC 1.10188</strain>
    </source>
</reference>
<dbReference type="InterPro" id="IPR002139">
    <property type="entry name" value="Ribo/fructo_kinase"/>
</dbReference>
<evidence type="ECO:0000313" key="15">
    <source>
        <dbReference type="Proteomes" id="UP000603352"/>
    </source>
</evidence>
<evidence type="ECO:0000256" key="5">
    <source>
        <dbReference type="ARBA" id="ARBA00022723"/>
    </source>
</evidence>
<dbReference type="InterPro" id="IPR002173">
    <property type="entry name" value="Carboh/pur_kinase_PfkB_CS"/>
</dbReference>
<keyword evidence="9 12" id="KW-0460">Magnesium</keyword>
<feature type="domain" description="Carbohydrate kinase PfkB" evidence="13">
    <location>
        <begin position="7"/>
        <end position="322"/>
    </location>
</feature>
<keyword evidence="12" id="KW-0963">Cytoplasm</keyword>
<dbReference type="RefSeq" id="WP_188575280.1">
    <property type="nucleotide sequence ID" value="NZ_BMDZ01000006.1"/>
</dbReference>
<evidence type="ECO:0000256" key="1">
    <source>
        <dbReference type="ARBA" id="ARBA00005380"/>
    </source>
</evidence>
<keyword evidence="10 12" id="KW-0630">Potassium</keyword>
<evidence type="ECO:0000256" key="3">
    <source>
        <dbReference type="ARBA" id="ARBA00016943"/>
    </source>
</evidence>
<evidence type="ECO:0000256" key="2">
    <source>
        <dbReference type="ARBA" id="ARBA00012035"/>
    </source>
</evidence>
<feature type="binding site" evidence="12">
    <location>
        <position position="313"/>
    </location>
    <ligand>
        <name>K(+)</name>
        <dbReference type="ChEBI" id="CHEBI:29103"/>
    </ligand>
</feature>
<keyword evidence="4 12" id="KW-0808">Transferase</keyword>
<evidence type="ECO:0000256" key="4">
    <source>
        <dbReference type="ARBA" id="ARBA00022679"/>
    </source>
</evidence>
<feature type="binding site" evidence="12">
    <location>
        <position position="310"/>
    </location>
    <ligand>
        <name>K(+)</name>
        <dbReference type="ChEBI" id="CHEBI:29103"/>
    </ligand>
</feature>
<comment type="pathway">
    <text evidence="12">Carbohydrate metabolism; D-ribose degradation; D-ribose 5-phosphate from beta-D-ribopyranose: step 2/2.</text>
</comment>
<dbReference type="Gene3D" id="3.40.1190.20">
    <property type="match status" value="1"/>
</dbReference>
<dbReference type="HAMAP" id="MF_01987">
    <property type="entry name" value="Ribokinase"/>
    <property type="match status" value="1"/>
</dbReference>
<keyword evidence="7 12" id="KW-0418">Kinase</keyword>
<comment type="cofactor">
    <cofactor evidence="12">
        <name>Mg(2+)</name>
        <dbReference type="ChEBI" id="CHEBI:18420"/>
    </cofactor>
    <text evidence="12">Requires a divalent cation, most likely magnesium in vivo, as an electrophilic catalyst to aid phosphoryl group transfer. It is the chelate of the metal and the nucleotide that is the actual substrate.</text>
</comment>
<feature type="binding site" evidence="12">
    <location>
        <position position="315"/>
    </location>
    <ligand>
        <name>K(+)</name>
        <dbReference type="ChEBI" id="CHEBI:29103"/>
    </ligand>
</feature>
<evidence type="ECO:0000256" key="11">
    <source>
        <dbReference type="ARBA" id="ARBA00023277"/>
    </source>
</evidence>
<feature type="binding site" evidence="12">
    <location>
        <position position="275"/>
    </location>
    <ligand>
        <name>K(+)</name>
        <dbReference type="ChEBI" id="CHEBI:29103"/>
    </ligand>
</feature>